<reference evidence="2 3" key="1">
    <citation type="submission" date="2016-12" db="EMBL/GenBank/DDBJ databases">
        <title>The new phylogeny of genus Mycobacterium.</title>
        <authorList>
            <person name="Tortoli E."/>
            <person name="Trovato A."/>
            <person name="Cirillo D.M."/>
        </authorList>
    </citation>
    <scope>NUCLEOTIDE SEQUENCE [LARGE SCALE GENOMIC DNA]</scope>
    <source>
        <strain evidence="2 3">DSM 45069</strain>
    </source>
</reference>
<protein>
    <submittedName>
        <fullName evidence="2">Formyl-CoA transferase</fullName>
    </submittedName>
</protein>
<dbReference type="InterPro" id="IPR023606">
    <property type="entry name" value="CoA-Trfase_III_dom_1_sf"/>
</dbReference>
<evidence type="ECO:0000256" key="1">
    <source>
        <dbReference type="ARBA" id="ARBA00022679"/>
    </source>
</evidence>
<dbReference type="PANTHER" id="PTHR48207:SF3">
    <property type="entry name" value="SUCCINATE--HYDROXYMETHYLGLUTARATE COA-TRANSFERASE"/>
    <property type="match status" value="1"/>
</dbReference>
<dbReference type="PANTHER" id="PTHR48207">
    <property type="entry name" value="SUCCINATE--HYDROXYMETHYLGLUTARATE COA-TRANSFERASE"/>
    <property type="match status" value="1"/>
</dbReference>
<dbReference type="Pfam" id="PF02515">
    <property type="entry name" value="CoA_transf_3"/>
    <property type="match status" value="1"/>
</dbReference>
<organism evidence="2 3">
    <name type="scientific">Mycobacterium arosiense ATCC BAA-1401 = DSM 45069</name>
    <dbReference type="NCBI Taxonomy" id="1265311"/>
    <lineage>
        <taxon>Bacteria</taxon>
        <taxon>Bacillati</taxon>
        <taxon>Actinomycetota</taxon>
        <taxon>Actinomycetes</taxon>
        <taxon>Mycobacteriales</taxon>
        <taxon>Mycobacteriaceae</taxon>
        <taxon>Mycobacterium</taxon>
        <taxon>Mycobacterium avium complex (MAC)</taxon>
    </lineage>
</organism>
<dbReference type="InterPro" id="IPR003673">
    <property type="entry name" value="CoA-Trfase_fam_III"/>
</dbReference>
<comment type="caution">
    <text evidence="2">The sequence shown here is derived from an EMBL/GenBank/DDBJ whole genome shotgun (WGS) entry which is preliminary data.</text>
</comment>
<name>A0A1W9ZCB8_MYCAI</name>
<proteinExistence type="predicted"/>
<sequence length="394" mass="42039">MSIEQAVAAPLCTRHLADLGARVIKIESVDGGDFTREYDNVVLGMAAHFVWLNRNKESVALDLKSSRGREVLEQLLGRADVVVQNLGPGAAKRLSIAAPDVVRRFPSVVAVDISGYGTGGPYDDRRAYDVLAQSEGGSCAITGWPGRPAKPGIPVADVGAAMYALTSILAALHARHDTGRGAAVSVCLLDVIAEWMGFALNQTRYGNAAPQPSGVSSPMVAPYGAYPTNDGDTVVLGTTNDAEFRRLAEMIGEPQLADDPSLIGNARRVNARRRLDETITRWTSQRSLTQVQTAAHEHRIGYARLNQVADVLSHPQLTERHRWVAVGSPVGPISALLPPFDSEQWTIRTDSVPALGEHSAAVLSWLGYPEPVIDELTAAGLVGTPTTNTSTTQG</sequence>
<dbReference type="InterPro" id="IPR044855">
    <property type="entry name" value="CoA-Trfase_III_dom3_sf"/>
</dbReference>
<keyword evidence="1 2" id="KW-0808">Transferase</keyword>
<dbReference type="EMBL" id="MVHG01000055">
    <property type="protein sequence ID" value="ORA11276.1"/>
    <property type="molecule type" value="Genomic_DNA"/>
</dbReference>
<evidence type="ECO:0000313" key="2">
    <source>
        <dbReference type="EMBL" id="ORA11276.1"/>
    </source>
</evidence>
<dbReference type="GO" id="GO:0008410">
    <property type="term" value="F:CoA-transferase activity"/>
    <property type="evidence" value="ECO:0007669"/>
    <property type="project" value="TreeGrafter"/>
</dbReference>
<keyword evidence="3" id="KW-1185">Reference proteome</keyword>
<gene>
    <name evidence="2" type="ORF">BST14_18905</name>
</gene>
<evidence type="ECO:0000313" key="3">
    <source>
        <dbReference type="Proteomes" id="UP000192707"/>
    </source>
</evidence>
<dbReference type="Gene3D" id="3.30.1540.10">
    <property type="entry name" value="formyl-coa transferase, domain 3"/>
    <property type="match status" value="1"/>
</dbReference>
<dbReference type="AlphaFoldDB" id="A0A1W9ZCB8"/>
<dbReference type="Proteomes" id="UP000192707">
    <property type="component" value="Unassembled WGS sequence"/>
</dbReference>
<dbReference type="InterPro" id="IPR050483">
    <property type="entry name" value="CoA-transferase_III_domain"/>
</dbReference>
<accession>A0A1W9ZCB8</accession>
<dbReference type="Gene3D" id="3.40.50.10540">
    <property type="entry name" value="Crotonobetainyl-coa:carnitine coa-transferase, domain 1"/>
    <property type="match status" value="1"/>
</dbReference>
<dbReference type="SUPFAM" id="SSF89796">
    <property type="entry name" value="CoA-transferase family III (CaiB/BaiF)"/>
    <property type="match status" value="1"/>
</dbReference>